<comment type="similarity">
    <text evidence="5">Belongs to the truncated hemoglobin family. Group II subfamily.</text>
</comment>
<accession>A0ABQ1Z041</accession>
<evidence type="ECO:0000313" key="7">
    <source>
        <dbReference type="Proteomes" id="UP000600214"/>
    </source>
</evidence>
<evidence type="ECO:0000256" key="4">
    <source>
        <dbReference type="ARBA" id="ARBA00023004"/>
    </source>
</evidence>
<keyword evidence="1" id="KW-0813">Transport</keyword>
<dbReference type="InterPro" id="IPR044203">
    <property type="entry name" value="GlbO/GLB3-like"/>
</dbReference>
<keyword evidence="4" id="KW-0408">Iron</keyword>
<protein>
    <submittedName>
        <fullName evidence="6">Group 2 truncated hemoglobin YjbI</fullName>
    </submittedName>
</protein>
<evidence type="ECO:0000256" key="5">
    <source>
        <dbReference type="ARBA" id="ARBA00034496"/>
    </source>
</evidence>
<keyword evidence="7" id="KW-1185">Reference proteome</keyword>
<evidence type="ECO:0000256" key="2">
    <source>
        <dbReference type="ARBA" id="ARBA00022617"/>
    </source>
</evidence>
<dbReference type="Gene3D" id="1.10.490.10">
    <property type="entry name" value="Globins"/>
    <property type="match status" value="1"/>
</dbReference>
<name>A0ABQ1Z041_9BACT</name>
<sequence>MNPVANFMEQQSLYERIGGDAALRQLTDKFYDQVFEHELISRLFKTDKDLIKEKQRLFLTQFLGGPQLYSDVYGHPMMRARHMPHTITEDDAVAWLQCMASAVSELPLSKELKDELFDRFPRTAFFMVNS</sequence>
<dbReference type="InterPro" id="IPR001486">
    <property type="entry name" value="Hemoglobin_trunc"/>
</dbReference>
<dbReference type="SUPFAM" id="SSF46458">
    <property type="entry name" value="Globin-like"/>
    <property type="match status" value="1"/>
</dbReference>
<evidence type="ECO:0000256" key="1">
    <source>
        <dbReference type="ARBA" id="ARBA00022448"/>
    </source>
</evidence>
<dbReference type="Pfam" id="PF01152">
    <property type="entry name" value="Bac_globin"/>
    <property type="match status" value="1"/>
</dbReference>
<dbReference type="EMBL" id="BMIA01000003">
    <property type="protein sequence ID" value="GGH43327.1"/>
    <property type="molecule type" value="Genomic_DNA"/>
</dbReference>
<evidence type="ECO:0000256" key="3">
    <source>
        <dbReference type="ARBA" id="ARBA00022723"/>
    </source>
</evidence>
<dbReference type="PANTHER" id="PTHR47366:SF1">
    <property type="entry name" value="TWO-ON-TWO HEMOGLOBIN-3"/>
    <property type="match status" value="1"/>
</dbReference>
<reference evidence="7" key="1">
    <citation type="journal article" date="2019" name="Int. J. Syst. Evol. Microbiol.">
        <title>The Global Catalogue of Microorganisms (GCM) 10K type strain sequencing project: providing services to taxonomists for standard genome sequencing and annotation.</title>
        <authorList>
            <consortium name="The Broad Institute Genomics Platform"/>
            <consortium name="The Broad Institute Genome Sequencing Center for Infectious Disease"/>
            <person name="Wu L."/>
            <person name="Ma J."/>
        </authorList>
    </citation>
    <scope>NUCLEOTIDE SEQUENCE [LARGE SCALE GENOMIC DNA]</scope>
    <source>
        <strain evidence="7">CGMCC 1.15288</strain>
    </source>
</reference>
<keyword evidence="2" id="KW-0349">Heme</keyword>
<keyword evidence="3" id="KW-0479">Metal-binding</keyword>
<dbReference type="InterPro" id="IPR012292">
    <property type="entry name" value="Globin/Proto"/>
</dbReference>
<dbReference type="PANTHER" id="PTHR47366">
    <property type="entry name" value="TWO-ON-TWO HEMOGLOBIN-3"/>
    <property type="match status" value="1"/>
</dbReference>
<proteinExistence type="inferred from homology"/>
<gene>
    <name evidence="6" type="primary">yjbI</name>
    <name evidence="6" type="ORF">GCM10007423_40600</name>
</gene>
<evidence type="ECO:0000313" key="6">
    <source>
        <dbReference type="EMBL" id="GGH43327.1"/>
    </source>
</evidence>
<dbReference type="Proteomes" id="UP000600214">
    <property type="component" value="Unassembled WGS sequence"/>
</dbReference>
<organism evidence="6 7">
    <name type="scientific">Dyadobacter endophyticus</name>
    <dbReference type="NCBI Taxonomy" id="1749036"/>
    <lineage>
        <taxon>Bacteria</taxon>
        <taxon>Pseudomonadati</taxon>
        <taxon>Bacteroidota</taxon>
        <taxon>Cytophagia</taxon>
        <taxon>Cytophagales</taxon>
        <taxon>Spirosomataceae</taxon>
        <taxon>Dyadobacter</taxon>
    </lineage>
</organism>
<dbReference type="InterPro" id="IPR009050">
    <property type="entry name" value="Globin-like_sf"/>
</dbReference>
<comment type="caution">
    <text evidence="6">The sequence shown here is derived from an EMBL/GenBank/DDBJ whole genome shotgun (WGS) entry which is preliminary data.</text>
</comment>